<feature type="domain" description="Phage tail tape measure protein" evidence="4">
    <location>
        <begin position="215"/>
        <end position="415"/>
    </location>
</feature>
<name>A0AB73U5X8_MYCCH</name>
<evidence type="ECO:0000256" key="1">
    <source>
        <dbReference type="ARBA" id="ARBA00022612"/>
    </source>
</evidence>
<keyword evidence="3" id="KW-0472">Membrane</keyword>
<dbReference type="Proteomes" id="UP000317728">
    <property type="component" value="Chromosome"/>
</dbReference>
<dbReference type="NCBIfam" id="TIGR01760">
    <property type="entry name" value="tape_meas_TP901"/>
    <property type="match status" value="1"/>
</dbReference>
<evidence type="ECO:0000256" key="3">
    <source>
        <dbReference type="SAM" id="Phobius"/>
    </source>
</evidence>
<dbReference type="Pfam" id="PF10145">
    <property type="entry name" value="PhageMin_Tail"/>
    <property type="match status" value="1"/>
</dbReference>
<feature type="transmembrane region" description="Helical" evidence="3">
    <location>
        <begin position="611"/>
        <end position="632"/>
    </location>
</feature>
<reference evidence="5 6" key="1">
    <citation type="submission" date="2019-06" db="EMBL/GenBank/DDBJ databases">
        <title>Whole geneome sequnce of Mycobacteroides chelonae M77 isolated from bovine milk from Meghalaya, India.</title>
        <authorList>
            <person name="Vise E."/>
            <person name="Das S."/>
            <person name="Garg A."/>
            <person name="Ghatak S."/>
            <person name="Shakuntala I."/>
            <person name="Milton A.A.P."/>
            <person name="Karam A."/>
            <person name="Sanjukta R."/>
            <person name="Puro K."/>
            <person name="Sen A."/>
        </authorList>
    </citation>
    <scope>NUCLEOTIDE SEQUENCE [LARGE SCALE GENOMIC DNA]</scope>
    <source>
        <strain evidence="5 6">M77</strain>
    </source>
</reference>
<keyword evidence="3" id="KW-0812">Transmembrane</keyword>
<feature type="transmembrane region" description="Helical" evidence="3">
    <location>
        <begin position="586"/>
        <end position="605"/>
    </location>
</feature>
<gene>
    <name evidence="5" type="ORF">FJK96_18035</name>
</gene>
<accession>A0AB73U5X8</accession>
<proteinExistence type="predicted"/>
<evidence type="ECO:0000256" key="2">
    <source>
        <dbReference type="SAM" id="MobiDB-lite"/>
    </source>
</evidence>
<dbReference type="RefSeq" id="WP_075908182.1">
    <property type="nucleotide sequence ID" value="NZ_CP041150.1"/>
</dbReference>
<dbReference type="AlphaFoldDB" id="A0AB73U5X8"/>
<dbReference type="PANTHER" id="PTHR37813:SF1">
    <property type="entry name" value="FELS-2 PROPHAGE PROTEIN"/>
    <property type="match status" value="1"/>
</dbReference>
<dbReference type="PANTHER" id="PTHR37813">
    <property type="entry name" value="FELS-2 PROPHAGE PROTEIN"/>
    <property type="match status" value="1"/>
</dbReference>
<dbReference type="InterPro" id="IPR010090">
    <property type="entry name" value="Phage_tape_meas"/>
</dbReference>
<sequence>MSDPIGYYPLQIIPVIKDVDKAVNRQMSGPLAAFGRKAGADTGKAFASGLESAKARVQSASNALAKARKAEEDAVGRVRVAEAKLQSARDSGKNDRVVAAEETLARVRRAQVLATQSATTATRDLAQAQNAATAAATRQAGIGSKLAGVFGGAAAGAKDLATSLAGKVGIVGAGAAVTGMLSKAFTVGMEYTRAMNTMQAVSGATADQMAQVSARARELGNDISLPGTSANDAANAMTELAKGGFNVQQAMEGAKGTLQLAAAAGISAGEAATIQANALNAFGLKADFAGKMADILANAANASSAEITDIAYGLQAGSAVANQFGISANDTAAALALLANNGIKSSDAGTLLKSALLHLAAPSDQASGALDALGVKAYDAQGNFVGLQVLMGQLQDASKRLTPQLFQENAALAFGSDAARLAGIGAKEGAEGFATMAQAMGKTGAAADVAAAKTKGLPGAWERVQNSVESFALSIYDVVKGPTEQFTNNLAAGIGRAEEAFKGAVPVVQGFYSAIDQAGVIDVVKGAFSALFSTVEGVVTAVTSTVGWFNQNRDVAAALAAVVTTALLPSLYATTLAFARQAAVAVGYNALVAATKAWTAAQWLLNVALNANPVGLIITGLVALGAAVVLAYRRSETFRNVVQGAWNGIKVAAQVAWTQVLQPTIKGIWEGMQWVGEKATWLWRNVFAPTWEGIKLAFTTGWDIVSLVIEKIRGGMQFLGDTVSGIASGIGDAFRGAFNGVVGILKAPLKLLGMFLSAVPDKVFGFDIPGASAVKSWGQTLQSLKTGGTIAGRTSSGVFYGPGTGTSDSLVGIDAAGVPTVRVSKGEGVVNAGAMGRGGSVLVAALNAGWVPSPEYLNSLVGLAQGGVISADQLSDFASGIEGKTYVWGGTNWGDCSGAVSALANYATGMAPFGSRFSTGTEQGELAKRGFKSGMGPAGSLNIGWFNGGPYGGHTAATLPDGTNVEMGGKRGNGQFGGSAAGAGDSQFTQHAHLPPEYFGGLDAGAPTFGGGSGGAFRAPCGGSSGGGGGFRAASGSELSASGDRVASANTALKNADQSVDDHRYRLERAKASLEEVKGKKHSQEQMDAAQRRVEVAERELADATERQARARDKASKAQAQDGDLRKFGVAQRGGAGGGGLGSVFGGGGGSGGASGGGGGGDLGDLIKIFGGGILETFGLDGSWLPDIRELGVVKMADAIMGIKGGQSPDGMELPQGAPPIGAAAGDGGDGGTTYDASVTVMGNAGYTPEQLSTISEKNQNRLRGRTPVGG</sequence>
<feature type="region of interest" description="Disordered" evidence="2">
    <location>
        <begin position="1073"/>
        <end position="1094"/>
    </location>
</feature>
<evidence type="ECO:0000259" key="4">
    <source>
        <dbReference type="Pfam" id="PF10145"/>
    </source>
</evidence>
<protein>
    <submittedName>
        <fullName evidence="5">Phage tail tape measure protein</fullName>
    </submittedName>
</protein>
<organism evidence="5 6">
    <name type="scientific">Mycobacteroides chelonae</name>
    <name type="common">Mycobacterium chelonae</name>
    <dbReference type="NCBI Taxonomy" id="1774"/>
    <lineage>
        <taxon>Bacteria</taxon>
        <taxon>Bacillati</taxon>
        <taxon>Actinomycetota</taxon>
        <taxon>Actinomycetes</taxon>
        <taxon>Mycobacteriales</taxon>
        <taxon>Mycobacteriaceae</taxon>
        <taxon>Mycobacteroides</taxon>
    </lineage>
</organism>
<keyword evidence="3" id="KW-1133">Transmembrane helix</keyword>
<keyword evidence="1" id="KW-1188">Viral release from host cell</keyword>
<dbReference type="EMBL" id="CP041150">
    <property type="protein sequence ID" value="QDF71865.1"/>
    <property type="molecule type" value="Genomic_DNA"/>
</dbReference>
<feature type="transmembrane region" description="Helical" evidence="3">
    <location>
        <begin position="555"/>
        <end position="579"/>
    </location>
</feature>
<feature type="region of interest" description="Disordered" evidence="2">
    <location>
        <begin position="1250"/>
        <end position="1271"/>
    </location>
</feature>
<evidence type="ECO:0000313" key="6">
    <source>
        <dbReference type="Proteomes" id="UP000317728"/>
    </source>
</evidence>
<evidence type="ECO:0000313" key="5">
    <source>
        <dbReference type="EMBL" id="QDF71865.1"/>
    </source>
</evidence>